<dbReference type="EMBL" id="HBGH01008054">
    <property type="protein sequence ID" value="CAD9232323.1"/>
    <property type="molecule type" value="Transcribed_RNA"/>
</dbReference>
<accession>A0A6T6C620</accession>
<dbReference type="AlphaFoldDB" id="A0A6T6C620"/>
<proteinExistence type="predicted"/>
<protein>
    <submittedName>
        <fullName evidence="2">Uncharacterized protein</fullName>
    </submittedName>
</protein>
<dbReference type="PANTHER" id="PTHR31094">
    <property type="entry name" value="RIKEN CDNA 2310061I04 GENE"/>
    <property type="match status" value="1"/>
</dbReference>
<dbReference type="SUPFAM" id="SSF54427">
    <property type="entry name" value="NTF2-like"/>
    <property type="match status" value="1"/>
</dbReference>
<dbReference type="InterPro" id="IPR032710">
    <property type="entry name" value="NTF2-like_dom_sf"/>
</dbReference>
<reference evidence="2" key="1">
    <citation type="submission" date="2021-01" db="EMBL/GenBank/DDBJ databases">
        <authorList>
            <person name="Corre E."/>
            <person name="Pelletier E."/>
            <person name="Niang G."/>
            <person name="Scheremetjew M."/>
            <person name="Finn R."/>
            <person name="Kale V."/>
            <person name="Holt S."/>
            <person name="Cochrane G."/>
            <person name="Meng A."/>
            <person name="Brown T."/>
            <person name="Cohen L."/>
        </authorList>
    </citation>
    <scope>NUCLEOTIDE SEQUENCE</scope>
    <source>
        <strain evidence="2">SAG 36.94</strain>
    </source>
</reference>
<dbReference type="EMBL" id="HBGH01008053">
    <property type="protein sequence ID" value="CAD9232322.1"/>
    <property type="molecule type" value="Transcribed_RNA"/>
</dbReference>
<sequence>MGGSTVRGLVSCSGVRGRAAFVPNRGWWSRSAVQWSEDHVVPRVVVMMATTGGATGTRARIQDNGDVLAAALASTENGQVEVPDDAVGWWAMGSDAGVAIEWAGDVDAIVRDIMGAAMETSNISPNLLGSVVAMHPPVHSEVRLWPLKGLMQAELLSAQGKGAVSGRGGRKPDYHANVGKVIETLRADYPEILTRDPDFSIYTDNILFRDRVAYDIQGKDAYASFFWALRLHCRIFFSATSVEITSLFHDDREGIIHLRWRMWGLPRLLFRGGRSSASSRGGCPREDRSWIFDGMSIYRINNDGFVYEHDWDNNVYRRTPSRALKPVWDSVLHLGGATAVGPTYYKAEERS</sequence>
<evidence type="ECO:0000313" key="1">
    <source>
        <dbReference type="EMBL" id="CAD9232322.1"/>
    </source>
</evidence>
<dbReference type="InterPro" id="IPR018790">
    <property type="entry name" value="DUF2358"/>
</dbReference>
<name>A0A6T6C620_9RHOD</name>
<dbReference type="PANTHER" id="PTHR31094:SF2">
    <property type="entry name" value="RIKEN CDNA 2310061I04 GENE"/>
    <property type="match status" value="1"/>
</dbReference>
<dbReference type="Pfam" id="PF10184">
    <property type="entry name" value="DUF2358"/>
    <property type="match status" value="1"/>
</dbReference>
<evidence type="ECO:0000313" key="2">
    <source>
        <dbReference type="EMBL" id="CAD9232323.1"/>
    </source>
</evidence>
<organism evidence="2">
    <name type="scientific">Compsopogon caeruleus</name>
    <dbReference type="NCBI Taxonomy" id="31354"/>
    <lineage>
        <taxon>Eukaryota</taxon>
        <taxon>Rhodophyta</taxon>
        <taxon>Compsopogonophyceae</taxon>
        <taxon>Compsopogonales</taxon>
        <taxon>Compsopogonaceae</taxon>
        <taxon>Compsopogon</taxon>
    </lineage>
</organism>
<gene>
    <name evidence="1" type="ORF">CCAE0312_LOCUS4403</name>
    <name evidence="2" type="ORF">CCAE0312_LOCUS4404</name>
</gene>